<protein>
    <submittedName>
        <fullName evidence="3">Exopolysaccharide biosynthesis protein</fullName>
    </submittedName>
</protein>
<evidence type="ECO:0000313" key="6">
    <source>
        <dbReference type="Proteomes" id="UP000281324"/>
    </source>
</evidence>
<evidence type="ECO:0000256" key="1">
    <source>
        <dbReference type="ARBA" id="ARBA00007274"/>
    </source>
</evidence>
<dbReference type="PANTHER" id="PTHR23416:SF23">
    <property type="entry name" value="ACETYLTRANSFERASE C18B11.09C-RELATED"/>
    <property type="match status" value="1"/>
</dbReference>
<dbReference type="AlphaFoldDB" id="A0A2I5KN97"/>
<organism evidence="3 5">
    <name type="scientific">Streptococcus suis</name>
    <dbReference type="NCBI Taxonomy" id="1307"/>
    <lineage>
        <taxon>Bacteria</taxon>
        <taxon>Bacillati</taxon>
        <taxon>Bacillota</taxon>
        <taxon>Bacilli</taxon>
        <taxon>Lactobacillales</taxon>
        <taxon>Streptococcaceae</taxon>
        <taxon>Streptococcus</taxon>
    </lineage>
</organism>
<keyword evidence="2" id="KW-0808">Transferase</keyword>
<dbReference type="Proteomes" id="UP000281324">
    <property type="component" value="Unassembled WGS sequence"/>
</dbReference>
<dbReference type="GO" id="GO:0008374">
    <property type="term" value="F:O-acyltransferase activity"/>
    <property type="evidence" value="ECO:0007669"/>
    <property type="project" value="TreeGrafter"/>
</dbReference>
<sequence length="294" mass="33605">MESNMKHKLPINYLGQFYNLELEEHADIQVDDGIIAKNFCSFEVKNYATLRIGKQVFFNSSCVLRCMEKVTIGDYCLFGDGVKIYDNNHHYSHHHIETISFSTAPITIGRHCWVGANSVILKGVTIGDNVIIGAGCTIYKDVPANTIVTSSGTMTYRPRPQFDKQVTTFTASDTLEHLEYLVTSLPDIAFNILAGTHISPHLNSFRRFSNVNIYSNINDTELEDEILDRTSIYLDINHWWEVKDILNRCQQKQIPIYSFDTVAHQPELTNTMISSNHPEEMVQAIQNFFKERDT</sequence>
<dbReference type="Pfam" id="PF00132">
    <property type="entry name" value="Hexapep"/>
    <property type="match status" value="1"/>
</dbReference>
<reference evidence="3 5" key="1">
    <citation type="submission" date="2017-11" db="EMBL/GenBank/DDBJ databases">
        <title>Genome analysis of Streptococcus suis serotype chz stain ah681.</title>
        <authorList>
            <person name="Pan Z."/>
            <person name="Zhang Y."/>
            <person name="Ma J."/>
            <person name="Lu P."/>
            <person name="Zhu Y."/>
            <person name="Zhong X."/>
            <person name="Dong W."/>
            <person name="Lu C."/>
            <person name="Yao H."/>
        </authorList>
    </citation>
    <scope>NUCLEOTIDE SEQUENCE [LARGE SCALE GENOMIC DNA]</scope>
    <source>
        <strain evidence="3 5">AH681</strain>
    </source>
</reference>
<dbReference type="CDD" id="cd04647">
    <property type="entry name" value="LbH_MAT_like"/>
    <property type="match status" value="1"/>
</dbReference>
<dbReference type="PANTHER" id="PTHR23416">
    <property type="entry name" value="SIALIC ACID SYNTHASE-RELATED"/>
    <property type="match status" value="1"/>
</dbReference>
<evidence type="ECO:0000313" key="4">
    <source>
        <dbReference type="EMBL" id="RRN51593.1"/>
    </source>
</evidence>
<dbReference type="GO" id="GO:0005829">
    <property type="term" value="C:cytosol"/>
    <property type="evidence" value="ECO:0007669"/>
    <property type="project" value="TreeGrafter"/>
</dbReference>
<evidence type="ECO:0000313" key="5">
    <source>
        <dbReference type="Proteomes" id="UP000231863"/>
    </source>
</evidence>
<reference evidence="4 6" key="2">
    <citation type="submission" date="2018-11" db="EMBL/GenBank/DDBJ databases">
        <title>Changes in penicillin susceptibility of Streptococcus suis isolates by amino acid alterations in the penicillin-binding protein.</title>
        <authorList>
            <person name="Niemann L."/>
            <person name="Eichhorn I."/>
        </authorList>
    </citation>
    <scope>NUCLEOTIDE SEQUENCE [LARGE SCALE GENOMIC DNA]</scope>
    <source>
        <strain evidence="4 6">IMT40201</strain>
    </source>
</reference>
<gene>
    <name evidence="3" type="ORF">CWI26_04570</name>
    <name evidence="4" type="ORF">EI219_00460</name>
</gene>
<evidence type="ECO:0000313" key="3">
    <source>
        <dbReference type="EMBL" id="AUA18816.1"/>
    </source>
</evidence>
<comment type="similarity">
    <text evidence="1">Belongs to the transferase hexapeptide repeat family.</text>
</comment>
<dbReference type="EMBL" id="RRZQ01000002">
    <property type="protein sequence ID" value="RRN51593.1"/>
    <property type="molecule type" value="Genomic_DNA"/>
</dbReference>
<dbReference type="InterPro" id="IPR051159">
    <property type="entry name" value="Hexapeptide_acetyltransf"/>
</dbReference>
<accession>A0A2I5KN97</accession>
<name>A0A2I5KN97_STRSU</name>
<dbReference type="EMBL" id="CP025043">
    <property type="protein sequence ID" value="AUA18816.1"/>
    <property type="molecule type" value="Genomic_DNA"/>
</dbReference>
<dbReference type="InterPro" id="IPR001451">
    <property type="entry name" value="Hexapep"/>
</dbReference>
<dbReference type="Proteomes" id="UP000231863">
    <property type="component" value="Chromosome"/>
</dbReference>
<dbReference type="Gene3D" id="2.160.10.10">
    <property type="entry name" value="Hexapeptide repeat proteins"/>
    <property type="match status" value="1"/>
</dbReference>
<dbReference type="InterPro" id="IPR011004">
    <property type="entry name" value="Trimer_LpxA-like_sf"/>
</dbReference>
<dbReference type="SUPFAM" id="SSF51161">
    <property type="entry name" value="Trimeric LpxA-like enzymes"/>
    <property type="match status" value="1"/>
</dbReference>
<evidence type="ECO:0000256" key="2">
    <source>
        <dbReference type="ARBA" id="ARBA00022679"/>
    </source>
</evidence>
<proteinExistence type="inferred from homology"/>